<dbReference type="EMBL" id="BAABME010014153">
    <property type="protein sequence ID" value="GAA0186898.1"/>
    <property type="molecule type" value="Genomic_DNA"/>
</dbReference>
<protein>
    <submittedName>
        <fullName evidence="1">Uncharacterized protein</fullName>
    </submittedName>
</protein>
<keyword evidence="2" id="KW-1185">Reference proteome</keyword>
<evidence type="ECO:0000313" key="1">
    <source>
        <dbReference type="EMBL" id="GAA0186898.1"/>
    </source>
</evidence>
<comment type="caution">
    <text evidence="1">The sequence shown here is derived from an EMBL/GenBank/DDBJ whole genome shotgun (WGS) entry which is preliminary data.</text>
</comment>
<name>A0AAV3RYR9_LITER</name>
<gene>
    <name evidence="1" type="ORF">LIER_34186</name>
</gene>
<proteinExistence type="predicted"/>
<reference evidence="1 2" key="1">
    <citation type="submission" date="2024-01" db="EMBL/GenBank/DDBJ databases">
        <title>The complete chloroplast genome sequence of Lithospermum erythrorhizon: insights into the phylogenetic relationship among Boraginaceae species and the maternal lineages of purple gromwells.</title>
        <authorList>
            <person name="Okada T."/>
            <person name="Watanabe K."/>
        </authorList>
    </citation>
    <scope>NUCLEOTIDE SEQUENCE [LARGE SCALE GENOMIC DNA]</scope>
</reference>
<dbReference type="AlphaFoldDB" id="A0AAV3RYR9"/>
<sequence length="112" mass="12502">MQREMSKLRVNNQHGNTELINYAHCEEFVGMSVIGHGKDSNISWIIDTRASSHMYKSLFVNLYDVSAMTSITLSSGKSKIVKQQGKIQISVKLIINACVYVSDTLPDSIHVT</sequence>
<organism evidence="1 2">
    <name type="scientific">Lithospermum erythrorhizon</name>
    <name type="common">Purple gromwell</name>
    <name type="synonym">Lithospermum officinale var. erythrorhizon</name>
    <dbReference type="NCBI Taxonomy" id="34254"/>
    <lineage>
        <taxon>Eukaryota</taxon>
        <taxon>Viridiplantae</taxon>
        <taxon>Streptophyta</taxon>
        <taxon>Embryophyta</taxon>
        <taxon>Tracheophyta</taxon>
        <taxon>Spermatophyta</taxon>
        <taxon>Magnoliopsida</taxon>
        <taxon>eudicotyledons</taxon>
        <taxon>Gunneridae</taxon>
        <taxon>Pentapetalae</taxon>
        <taxon>asterids</taxon>
        <taxon>lamiids</taxon>
        <taxon>Boraginales</taxon>
        <taxon>Boraginaceae</taxon>
        <taxon>Boraginoideae</taxon>
        <taxon>Lithospermeae</taxon>
        <taxon>Lithospermum</taxon>
    </lineage>
</organism>
<evidence type="ECO:0000313" key="2">
    <source>
        <dbReference type="Proteomes" id="UP001454036"/>
    </source>
</evidence>
<dbReference type="Proteomes" id="UP001454036">
    <property type="component" value="Unassembled WGS sequence"/>
</dbReference>
<accession>A0AAV3RYR9</accession>